<proteinExistence type="predicted"/>
<dbReference type="EMBL" id="BARS01034441">
    <property type="protein sequence ID" value="GAG22269.1"/>
    <property type="molecule type" value="Genomic_DNA"/>
</dbReference>
<accession>X0VV27</accession>
<reference evidence="1" key="1">
    <citation type="journal article" date="2014" name="Front. Microbiol.">
        <title>High frequency of phylogenetically diverse reductive dehalogenase-homologous genes in deep subseafloor sedimentary metagenomes.</title>
        <authorList>
            <person name="Kawai M."/>
            <person name="Futagami T."/>
            <person name="Toyoda A."/>
            <person name="Takaki Y."/>
            <person name="Nishi S."/>
            <person name="Hori S."/>
            <person name="Arai W."/>
            <person name="Tsubouchi T."/>
            <person name="Morono Y."/>
            <person name="Uchiyama I."/>
            <person name="Ito T."/>
            <person name="Fujiyama A."/>
            <person name="Inagaki F."/>
            <person name="Takami H."/>
        </authorList>
    </citation>
    <scope>NUCLEOTIDE SEQUENCE</scope>
    <source>
        <strain evidence="1">Expedition CK06-06</strain>
    </source>
</reference>
<protein>
    <submittedName>
        <fullName evidence="1">Uncharacterized protein</fullName>
    </submittedName>
</protein>
<evidence type="ECO:0000313" key="1">
    <source>
        <dbReference type="EMBL" id="GAG22269.1"/>
    </source>
</evidence>
<organism evidence="1">
    <name type="scientific">marine sediment metagenome</name>
    <dbReference type="NCBI Taxonomy" id="412755"/>
    <lineage>
        <taxon>unclassified sequences</taxon>
        <taxon>metagenomes</taxon>
        <taxon>ecological metagenomes</taxon>
    </lineage>
</organism>
<feature type="non-terminal residue" evidence="1">
    <location>
        <position position="1"/>
    </location>
</feature>
<gene>
    <name evidence="1" type="ORF">S01H1_53202</name>
</gene>
<sequence length="259" mass="28736">GCHETPNTIYTSIDGDADNFSDADIVDPINIQTKDGFGIIGAVEFADNLIVFGKKQAFVIDDTDDDTDIWGYVKAPWQGGAGNHKLIIKTPYDIVVMAPDGEIYSLRTAQEFGDYKAASLLSASQMYRWIKEFVNLGRIDQFHGVYDPVLRAVKIFVARNGYNTVDTALVFFIDRPQESAWMVHQNLSNTSGYSASSSTVIQGNDNDFKVYTGGYSGFAWELETLARNDNSNGYYAGFRTPDLTFGSPRAYKQYGAGWI</sequence>
<feature type="non-terminal residue" evidence="1">
    <location>
        <position position="259"/>
    </location>
</feature>
<dbReference type="AlphaFoldDB" id="X0VV27"/>
<name>X0VV27_9ZZZZ</name>
<comment type="caution">
    <text evidence="1">The sequence shown here is derived from an EMBL/GenBank/DDBJ whole genome shotgun (WGS) entry which is preliminary data.</text>
</comment>